<dbReference type="EMBL" id="CP023777">
    <property type="protein sequence ID" value="ATL49937.1"/>
    <property type="molecule type" value="Genomic_DNA"/>
</dbReference>
<name>A0A291R157_9BACT</name>
<keyword evidence="6" id="KW-1185">Reference proteome</keyword>
<keyword evidence="2 3" id="KW-0802">TPR repeat</keyword>
<proteinExistence type="predicted"/>
<feature type="repeat" description="TPR" evidence="3">
    <location>
        <begin position="246"/>
        <end position="279"/>
    </location>
</feature>
<sequence length="292" mass="33209">MKLLFTLTIGILASIPVFAQDNPELQRMADNDQKQRMGQNIDWKELNKQDSIRRVKTLSFMKAGKIKTAKDYYNVGIIFQHGNDTIASGIAVKSFKTALEMDSSLNRWWYAAAVDRDLMRKGLPQVYGTQIIKNSSTQGKWKRYNLDPTKVTDEERKYYSVETLAEQQEKERLMNLEPIAQYYIKSKSIEKTIDLIKREIGKGKESSYNVSEQSINGLGYMLLSQGADTDALKIFELNTRLYPDAFNTYDSYGEILLKLGKKEAAIKAYKKSLALNPENDNAAKVLKGISGE</sequence>
<dbReference type="Pfam" id="PF07719">
    <property type="entry name" value="TPR_2"/>
    <property type="match status" value="1"/>
</dbReference>
<dbReference type="SMART" id="SM00028">
    <property type="entry name" value="TPR"/>
    <property type="match status" value="3"/>
</dbReference>
<dbReference type="AlphaFoldDB" id="A0A291R157"/>
<dbReference type="OrthoDB" id="9784036at2"/>
<gene>
    <name evidence="5" type="ORF">COR50_17335</name>
</gene>
<evidence type="ECO:0000313" key="6">
    <source>
        <dbReference type="Proteomes" id="UP000220133"/>
    </source>
</evidence>
<accession>A0A291R157</accession>
<keyword evidence="4" id="KW-0732">Signal</keyword>
<organism evidence="5 6">
    <name type="scientific">Chitinophaga caeni</name>
    <dbReference type="NCBI Taxonomy" id="2029983"/>
    <lineage>
        <taxon>Bacteria</taxon>
        <taxon>Pseudomonadati</taxon>
        <taxon>Bacteroidota</taxon>
        <taxon>Chitinophagia</taxon>
        <taxon>Chitinophagales</taxon>
        <taxon>Chitinophagaceae</taxon>
        <taxon>Chitinophaga</taxon>
    </lineage>
</organism>
<dbReference type="InterPro" id="IPR011990">
    <property type="entry name" value="TPR-like_helical_dom_sf"/>
</dbReference>
<evidence type="ECO:0000256" key="3">
    <source>
        <dbReference type="PROSITE-ProRule" id="PRU00339"/>
    </source>
</evidence>
<evidence type="ECO:0000313" key="5">
    <source>
        <dbReference type="EMBL" id="ATL49937.1"/>
    </source>
</evidence>
<reference evidence="5 6" key="1">
    <citation type="submission" date="2017-10" db="EMBL/GenBank/DDBJ databases">
        <title>Paenichitinophaga pekingensis gen. nov., sp. nov., isolated from activated sludge.</title>
        <authorList>
            <person name="Jin D."/>
            <person name="Kong X."/>
            <person name="Deng Y."/>
            <person name="Bai Z."/>
        </authorList>
    </citation>
    <scope>NUCLEOTIDE SEQUENCE [LARGE SCALE GENOMIC DNA]</scope>
    <source>
        <strain evidence="5 6">13</strain>
    </source>
</reference>
<dbReference type="PROSITE" id="PS50293">
    <property type="entry name" value="TPR_REGION"/>
    <property type="match status" value="1"/>
</dbReference>
<keyword evidence="1" id="KW-0677">Repeat</keyword>
<dbReference type="InterPro" id="IPR013105">
    <property type="entry name" value="TPR_2"/>
</dbReference>
<evidence type="ECO:0000256" key="2">
    <source>
        <dbReference type="ARBA" id="ARBA00022803"/>
    </source>
</evidence>
<dbReference type="SUPFAM" id="SSF48452">
    <property type="entry name" value="TPR-like"/>
    <property type="match status" value="1"/>
</dbReference>
<dbReference type="KEGG" id="cbae:COR50_17335"/>
<evidence type="ECO:0000256" key="4">
    <source>
        <dbReference type="SAM" id="SignalP"/>
    </source>
</evidence>
<dbReference type="RefSeq" id="WP_098196303.1">
    <property type="nucleotide sequence ID" value="NZ_CP023777.1"/>
</dbReference>
<dbReference type="PROSITE" id="PS50005">
    <property type="entry name" value="TPR"/>
    <property type="match status" value="1"/>
</dbReference>
<dbReference type="Gene3D" id="1.25.40.10">
    <property type="entry name" value="Tetratricopeptide repeat domain"/>
    <property type="match status" value="1"/>
</dbReference>
<feature type="signal peptide" evidence="4">
    <location>
        <begin position="1"/>
        <end position="19"/>
    </location>
</feature>
<protein>
    <submittedName>
        <fullName evidence="5">Tetratricopeptide repeat protein</fullName>
    </submittedName>
</protein>
<dbReference type="InterPro" id="IPR019734">
    <property type="entry name" value="TPR_rpt"/>
</dbReference>
<evidence type="ECO:0000256" key="1">
    <source>
        <dbReference type="ARBA" id="ARBA00022737"/>
    </source>
</evidence>
<dbReference type="Proteomes" id="UP000220133">
    <property type="component" value="Chromosome"/>
</dbReference>
<feature type="chain" id="PRO_5013036221" evidence="4">
    <location>
        <begin position="20"/>
        <end position="292"/>
    </location>
</feature>